<keyword evidence="5" id="KW-1185">Reference proteome</keyword>
<feature type="region of interest" description="PFYRE" evidence="3">
    <location>
        <begin position="403"/>
        <end position="494"/>
    </location>
</feature>
<keyword evidence="1" id="KW-0805">Transcription regulation</keyword>
<evidence type="ECO:0008006" key="6">
    <source>
        <dbReference type="Google" id="ProtNLM"/>
    </source>
</evidence>
<dbReference type="Pfam" id="PF03514">
    <property type="entry name" value="GRAS"/>
    <property type="match status" value="1"/>
</dbReference>
<dbReference type="PROSITE" id="PS50985">
    <property type="entry name" value="GRAS"/>
    <property type="match status" value="1"/>
</dbReference>
<proteinExistence type="inferred from homology"/>
<comment type="similarity">
    <text evidence="3">Belongs to the GRAS family.</text>
</comment>
<dbReference type="Proteomes" id="UP001318860">
    <property type="component" value="Unassembled WGS sequence"/>
</dbReference>
<comment type="caution">
    <text evidence="3">Lacks conserved residue(s) required for the propagation of feature annotation.</text>
</comment>
<protein>
    <recommendedName>
        <fullName evidence="6">DELLA protein</fullName>
    </recommendedName>
</protein>
<evidence type="ECO:0000256" key="1">
    <source>
        <dbReference type="ARBA" id="ARBA00023015"/>
    </source>
</evidence>
<feature type="short sequence motif" description="VHIID" evidence="3">
    <location>
        <begin position="313"/>
        <end position="317"/>
    </location>
</feature>
<dbReference type="EMBL" id="JABTTQ020001229">
    <property type="protein sequence ID" value="KAK6133106.1"/>
    <property type="molecule type" value="Genomic_DNA"/>
</dbReference>
<evidence type="ECO:0000256" key="2">
    <source>
        <dbReference type="ARBA" id="ARBA00023163"/>
    </source>
</evidence>
<evidence type="ECO:0000313" key="4">
    <source>
        <dbReference type="EMBL" id="KAK6133106.1"/>
    </source>
</evidence>
<sequence length="578" mass="64746">MRIFLQEIVKIWAQDHGYTEIPKLAINSHPPKQPTTCSTKFPKEIKQSPMESMMNNGWLTLPTFENPSQDSAIRQFCPARVEQEQGGEWGEMLLDENIEIWPHFINEQPQLAPSEAEDFVDSFFNVECYEKDNAVKSSEGGENEAFDQFQEDGLQDLSIMIDDVYYGSNDPTVIEGDELEGCNGVENVITIGVDQGLQLVHFLLACAEAVGCRDARLASSILTEIWPCVSPWGDSLQRVSHCFAMGLKSRLTLLQNVNPNGSFTNRAVDVSLITREEKNEAFNLLHQTTPYIAFGFMAANDAICQAASGKDNLHIIDLGMEHNLQWPSLVRNLASRIEGPPKIIKITGIIGDQDPLELENSTKGLCEEASSLGISLEFRFVPEQVTTLSLTREKLDLREKETLFVNSIMHLHTHVKESRGSLKTILQSVKKLNPVLLTVVEQDANHNGPFFLGRFLESLHYYSAVFDSLDASLPRSSPQRIKIEKFHLAEEIINVVAYEGSDRIERHERADQWRRQLGRAGFHVVGLKCLNKAKLMLSGYGCDGYTVASEKGCLQLGWKGRPIMLASAWQVHNVPSSS</sequence>
<reference evidence="4 5" key="1">
    <citation type="journal article" date="2021" name="Comput. Struct. Biotechnol. J.">
        <title>De novo genome assembly of the potent medicinal plant Rehmannia glutinosa using nanopore technology.</title>
        <authorList>
            <person name="Ma L."/>
            <person name="Dong C."/>
            <person name="Song C."/>
            <person name="Wang X."/>
            <person name="Zheng X."/>
            <person name="Niu Y."/>
            <person name="Chen S."/>
            <person name="Feng W."/>
        </authorList>
    </citation>
    <scope>NUCLEOTIDE SEQUENCE [LARGE SCALE GENOMIC DNA]</scope>
    <source>
        <strain evidence="4">DH-2019</strain>
    </source>
</reference>
<feature type="short sequence motif" description="LxCxE motif" evidence="3">
    <location>
        <begin position="204"/>
        <end position="208"/>
    </location>
</feature>
<evidence type="ECO:0000313" key="5">
    <source>
        <dbReference type="Proteomes" id="UP001318860"/>
    </source>
</evidence>
<feature type="region of interest" description="SAW" evidence="3">
    <location>
        <begin position="497"/>
        <end position="570"/>
    </location>
</feature>
<organism evidence="4 5">
    <name type="scientific">Rehmannia glutinosa</name>
    <name type="common">Chinese foxglove</name>
    <dbReference type="NCBI Taxonomy" id="99300"/>
    <lineage>
        <taxon>Eukaryota</taxon>
        <taxon>Viridiplantae</taxon>
        <taxon>Streptophyta</taxon>
        <taxon>Embryophyta</taxon>
        <taxon>Tracheophyta</taxon>
        <taxon>Spermatophyta</taxon>
        <taxon>Magnoliopsida</taxon>
        <taxon>eudicotyledons</taxon>
        <taxon>Gunneridae</taxon>
        <taxon>Pentapetalae</taxon>
        <taxon>asterids</taxon>
        <taxon>lamiids</taxon>
        <taxon>Lamiales</taxon>
        <taxon>Orobanchaceae</taxon>
        <taxon>Rehmannieae</taxon>
        <taxon>Rehmannia</taxon>
    </lineage>
</organism>
<name>A0ABR0VG45_REHGL</name>
<comment type="caution">
    <text evidence="4">The sequence shown here is derived from an EMBL/GenBank/DDBJ whole genome shotgun (WGS) entry which is preliminary data.</text>
</comment>
<gene>
    <name evidence="4" type="ORF">DH2020_033145</name>
</gene>
<dbReference type="PANTHER" id="PTHR31636">
    <property type="entry name" value="OSJNBA0084A10.13 PROTEIN-RELATED"/>
    <property type="match status" value="1"/>
</dbReference>
<accession>A0ABR0VG45</accession>
<dbReference type="InterPro" id="IPR005202">
    <property type="entry name" value="TF_GRAS"/>
</dbReference>
<evidence type="ECO:0000256" key="3">
    <source>
        <dbReference type="PROSITE-ProRule" id="PRU01191"/>
    </source>
</evidence>
<keyword evidence="2" id="KW-0804">Transcription</keyword>